<gene>
    <name evidence="5" type="ORF">SAMN04488579_101120</name>
</gene>
<evidence type="ECO:0000256" key="3">
    <source>
        <dbReference type="ARBA" id="ARBA00023163"/>
    </source>
</evidence>
<organism evidence="5 6">
    <name type="scientific">Eubacterium barkeri</name>
    <name type="common">Clostridium barkeri</name>
    <dbReference type="NCBI Taxonomy" id="1528"/>
    <lineage>
        <taxon>Bacteria</taxon>
        <taxon>Bacillati</taxon>
        <taxon>Bacillota</taxon>
        <taxon>Clostridia</taxon>
        <taxon>Eubacteriales</taxon>
        <taxon>Eubacteriaceae</taxon>
        <taxon>Eubacterium</taxon>
    </lineage>
</organism>
<dbReference type="PANTHER" id="PTHR43280:SF26">
    <property type="entry name" value="ARAC-FAMILY TRANSCRIPTIONAL REGULATOR"/>
    <property type="match status" value="1"/>
</dbReference>
<dbReference type="SMART" id="SM00342">
    <property type="entry name" value="HTH_ARAC"/>
    <property type="match status" value="1"/>
</dbReference>
<accession>A0A1H3APP6</accession>
<evidence type="ECO:0000256" key="2">
    <source>
        <dbReference type="ARBA" id="ARBA00023125"/>
    </source>
</evidence>
<dbReference type="InterPro" id="IPR020449">
    <property type="entry name" value="Tscrpt_reg_AraC-type_HTH"/>
</dbReference>
<dbReference type="GO" id="GO:0003700">
    <property type="term" value="F:DNA-binding transcription factor activity"/>
    <property type="evidence" value="ECO:0007669"/>
    <property type="project" value="InterPro"/>
</dbReference>
<evidence type="ECO:0000256" key="1">
    <source>
        <dbReference type="ARBA" id="ARBA00023015"/>
    </source>
</evidence>
<dbReference type="EMBL" id="FNOU01000001">
    <property type="protein sequence ID" value="SDX31358.1"/>
    <property type="molecule type" value="Genomic_DNA"/>
</dbReference>
<dbReference type="SUPFAM" id="SSF46689">
    <property type="entry name" value="Homeodomain-like"/>
    <property type="match status" value="1"/>
</dbReference>
<dbReference type="Gene3D" id="1.10.10.60">
    <property type="entry name" value="Homeodomain-like"/>
    <property type="match status" value="2"/>
</dbReference>
<dbReference type="Proteomes" id="UP000199652">
    <property type="component" value="Unassembled WGS sequence"/>
</dbReference>
<dbReference type="OrthoDB" id="1410840at2"/>
<dbReference type="AlphaFoldDB" id="A0A1H3APP6"/>
<feature type="domain" description="HTH araC/xylS-type" evidence="4">
    <location>
        <begin position="131"/>
        <end position="229"/>
    </location>
</feature>
<evidence type="ECO:0000313" key="5">
    <source>
        <dbReference type="EMBL" id="SDX31358.1"/>
    </source>
</evidence>
<name>A0A1H3APP6_EUBBA</name>
<dbReference type="STRING" id="1528.SAMN04488579_101120"/>
<dbReference type="InterPro" id="IPR014710">
    <property type="entry name" value="RmlC-like_jellyroll"/>
</dbReference>
<keyword evidence="2 5" id="KW-0238">DNA-binding</keyword>
<dbReference type="PROSITE" id="PS00041">
    <property type="entry name" value="HTH_ARAC_FAMILY_1"/>
    <property type="match status" value="1"/>
</dbReference>
<evidence type="ECO:0000313" key="6">
    <source>
        <dbReference type="Proteomes" id="UP000199652"/>
    </source>
</evidence>
<protein>
    <submittedName>
        <fullName evidence="5">AraC-type DNA-binding protein</fullName>
    </submittedName>
</protein>
<dbReference type="PANTHER" id="PTHR43280">
    <property type="entry name" value="ARAC-FAMILY TRANSCRIPTIONAL REGULATOR"/>
    <property type="match status" value="1"/>
</dbReference>
<dbReference type="InterPro" id="IPR018062">
    <property type="entry name" value="HTH_AraC-typ_CS"/>
</dbReference>
<dbReference type="RefSeq" id="WP_090242366.1">
    <property type="nucleotide sequence ID" value="NZ_FNOU01000001.1"/>
</dbReference>
<dbReference type="Pfam" id="PF12833">
    <property type="entry name" value="HTH_18"/>
    <property type="match status" value="1"/>
</dbReference>
<proteinExistence type="predicted"/>
<sequence length="244" mass="28239">MNQAIAICRFHECRGEHVHDYVQILVPLQKSMTIRIDDVDYSMTPQELCLVPKGMQHDCNFYGEILALNLVEPPDEKDQVMLASPIIVSMEGQIIQLVELIQAELRQMPESQSVRFLYNYLYSKLIENHEPPSIRYICDHYDLPITVNDLAEIERYNVTYYNDWFKQQTGVSPGIYLRRTRVEKAKDLLRNTRFSVTNIAVMVGYSSNSTFTRAFRSITGMTPKMYRESHTGRDGGRSVSRMIG</sequence>
<dbReference type="InterPro" id="IPR011051">
    <property type="entry name" value="RmlC_Cupin_sf"/>
</dbReference>
<dbReference type="InterPro" id="IPR009057">
    <property type="entry name" value="Homeodomain-like_sf"/>
</dbReference>
<dbReference type="Gene3D" id="2.60.120.10">
    <property type="entry name" value="Jelly Rolls"/>
    <property type="match status" value="1"/>
</dbReference>
<dbReference type="InterPro" id="IPR018060">
    <property type="entry name" value="HTH_AraC"/>
</dbReference>
<dbReference type="GO" id="GO:0043565">
    <property type="term" value="F:sequence-specific DNA binding"/>
    <property type="evidence" value="ECO:0007669"/>
    <property type="project" value="InterPro"/>
</dbReference>
<dbReference type="SUPFAM" id="SSF51182">
    <property type="entry name" value="RmlC-like cupins"/>
    <property type="match status" value="1"/>
</dbReference>
<dbReference type="PRINTS" id="PR00032">
    <property type="entry name" value="HTHARAC"/>
</dbReference>
<evidence type="ECO:0000259" key="4">
    <source>
        <dbReference type="PROSITE" id="PS01124"/>
    </source>
</evidence>
<reference evidence="6" key="1">
    <citation type="submission" date="2016-10" db="EMBL/GenBank/DDBJ databases">
        <authorList>
            <person name="Varghese N."/>
            <person name="Submissions S."/>
        </authorList>
    </citation>
    <scope>NUCLEOTIDE SEQUENCE [LARGE SCALE GENOMIC DNA]</scope>
    <source>
        <strain evidence="6">VPI 5359</strain>
    </source>
</reference>
<keyword evidence="1" id="KW-0805">Transcription regulation</keyword>
<keyword evidence="3" id="KW-0804">Transcription</keyword>
<keyword evidence="6" id="KW-1185">Reference proteome</keyword>
<dbReference type="PROSITE" id="PS01124">
    <property type="entry name" value="HTH_ARAC_FAMILY_2"/>
    <property type="match status" value="1"/>
</dbReference>